<reference evidence="1 2" key="1">
    <citation type="submission" date="2019-03" db="EMBL/GenBank/DDBJ databases">
        <title>Genomic Encyclopedia of Type Strains, Phase IV (KMG-IV): sequencing the most valuable type-strain genomes for metagenomic binning, comparative biology and taxonomic classification.</title>
        <authorList>
            <person name="Goeker M."/>
        </authorList>
    </citation>
    <scope>NUCLEOTIDE SEQUENCE [LARGE SCALE GENOMIC DNA]</scope>
    <source>
        <strain evidence="1 2">DSM 29481</strain>
    </source>
</reference>
<dbReference type="RefSeq" id="WP_132224061.1">
    <property type="nucleotide sequence ID" value="NZ_JANKBG010000004.1"/>
</dbReference>
<evidence type="ECO:0000313" key="1">
    <source>
        <dbReference type="EMBL" id="TCU62446.1"/>
    </source>
</evidence>
<proteinExistence type="predicted"/>
<dbReference type="AlphaFoldDB" id="A0A4R3TLG2"/>
<dbReference type="Proteomes" id="UP000295773">
    <property type="component" value="Unassembled WGS sequence"/>
</dbReference>
<name>A0A4R3TLG2_9FIRM</name>
<sequence>MQIDSSLIHAFLHDLPMEQTSGYSYVSGFQQPDSKRKDVVSALLSELETIVEEFPVFNKDIWLSLFSDMDELLASLTIIPVVGSTSAPMRTEVFKHNVIILDLIHIADYTRILSQMTYIMQNYITLEITKLCIRHRYPLSTHHYLDMLDDMTFTHGLANWLAWNRNCKEYKFQDVRYEPHKEKAFGMLAQAITIENKALQHTVLHKALHSDFWNQFTAVAGMFYFDDVYHDIGKDGILLLYRHGPKHFIHTIFHTNDK</sequence>
<evidence type="ECO:0000313" key="2">
    <source>
        <dbReference type="Proteomes" id="UP000295773"/>
    </source>
</evidence>
<keyword evidence="2" id="KW-1185">Reference proteome</keyword>
<organism evidence="1 2">
    <name type="scientific">Longicatena caecimuris</name>
    <dbReference type="NCBI Taxonomy" id="1796635"/>
    <lineage>
        <taxon>Bacteria</taxon>
        <taxon>Bacillati</taxon>
        <taxon>Bacillota</taxon>
        <taxon>Erysipelotrichia</taxon>
        <taxon>Erysipelotrichales</taxon>
        <taxon>Erysipelotrichaceae</taxon>
        <taxon>Longicatena</taxon>
    </lineage>
</organism>
<dbReference type="EMBL" id="SMBP01000004">
    <property type="protein sequence ID" value="TCU62446.1"/>
    <property type="molecule type" value="Genomic_DNA"/>
</dbReference>
<protein>
    <submittedName>
        <fullName evidence="1">Uncharacterized protein</fullName>
    </submittedName>
</protein>
<comment type="caution">
    <text evidence="1">The sequence shown here is derived from an EMBL/GenBank/DDBJ whole genome shotgun (WGS) entry which is preliminary data.</text>
</comment>
<gene>
    <name evidence="1" type="ORF">EDD61_10484</name>
</gene>
<accession>A0A4R3TLG2</accession>